<comment type="caution">
    <text evidence="7">The sequence shown here is derived from an EMBL/GenBank/DDBJ whole genome shotgun (WGS) entry which is preliminary data.</text>
</comment>
<keyword evidence="8" id="KW-1185">Reference proteome</keyword>
<dbReference type="AlphaFoldDB" id="A0AAW0BHY5"/>
<evidence type="ECO:0000256" key="4">
    <source>
        <dbReference type="PROSITE-ProRule" id="PRU00134"/>
    </source>
</evidence>
<dbReference type="Gene3D" id="6.10.140.2220">
    <property type="match status" value="1"/>
</dbReference>
<organism evidence="7 8">
    <name type="scientific">Paramarasmius palmivorus</name>
    <dbReference type="NCBI Taxonomy" id="297713"/>
    <lineage>
        <taxon>Eukaryota</taxon>
        <taxon>Fungi</taxon>
        <taxon>Dikarya</taxon>
        <taxon>Basidiomycota</taxon>
        <taxon>Agaricomycotina</taxon>
        <taxon>Agaricomycetes</taxon>
        <taxon>Agaricomycetidae</taxon>
        <taxon>Agaricales</taxon>
        <taxon>Marasmiineae</taxon>
        <taxon>Marasmiaceae</taxon>
        <taxon>Paramarasmius</taxon>
    </lineage>
</organism>
<evidence type="ECO:0000256" key="3">
    <source>
        <dbReference type="ARBA" id="ARBA00022833"/>
    </source>
</evidence>
<keyword evidence="3" id="KW-0862">Zinc</keyword>
<evidence type="ECO:0000313" key="7">
    <source>
        <dbReference type="EMBL" id="KAK7025504.1"/>
    </source>
</evidence>
<accession>A0AAW0BHY5</accession>
<dbReference type="InterPro" id="IPR002893">
    <property type="entry name" value="Znf_MYND"/>
</dbReference>
<feature type="domain" description="MYND-type" evidence="6">
    <location>
        <begin position="421"/>
        <end position="487"/>
    </location>
</feature>
<evidence type="ECO:0000256" key="2">
    <source>
        <dbReference type="ARBA" id="ARBA00022771"/>
    </source>
</evidence>
<keyword evidence="1" id="KW-0479">Metal-binding</keyword>
<dbReference type="Proteomes" id="UP001383192">
    <property type="component" value="Unassembled WGS sequence"/>
</dbReference>
<evidence type="ECO:0000313" key="8">
    <source>
        <dbReference type="Proteomes" id="UP001383192"/>
    </source>
</evidence>
<keyword evidence="2 4" id="KW-0863">Zinc-finger</keyword>
<feature type="region of interest" description="Disordered" evidence="5">
    <location>
        <begin position="432"/>
        <end position="451"/>
    </location>
</feature>
<dbReference type="PROSITE" id="PS50865">
    <property type="entry name" value="ZF_MYND_2"/>
    <property type="match status" value="1"/>
</dbReference>
<evidence type="ECO:0000256" key="5">
    <source>
        <dbReference type="SAM" id="MobiDB-lite"/>
    </source>
</evidence>
<gene>
    <name evidence="7" type="ORF">VNI00_015938</name>
</gene>
<reference evidence="7 8" key="1">
    <citation type="submission" date="2024-01" db="EMBL/GenBank/DDBJ databases">
        <title>A draft genome for a cacao thread blight-causing isolate of Paramarasmius palmivorus.</title>
        <authorList>
            <person name="Baruah I.K."/>
            <person name="Bukari Y."/>
            <person name="Amoako-Attah I."/>
            <person name="Meinhardt L.W."/>
            <person name="Bailey B.A."/>
            <person name="Cohen S.P."/>
        </authorList>
    </citation>
    <scope>NUCLEOTIDE SEQUENCE [LARGE SCALE GENOMIC DNA]</scope>
    <source>
        <strain evidence="7 8">GH-12</strain>
    </source>
</reference>
<dbReference type="EMBL" id="JAYKXP010000113">
    <property type="protein sequence ID" value="KAK7025504.1"/>
    <property type="molecule type" value="Genomic_DNA"/>
</dbReference>
<protein>
    <recommendedName>
        <fullName evidence="6">MYND-type domain-containing protein</fullName>
    </recommendedName>
</protein>
<evidence type="ECO:0000256" key="1">
    <source>
        <dbReference type="ARBA" id="ARBA00022723"/>
    </source>
</evidence>
<dbReference type="SUPFAM" id="SSF144232">
    <property type="entry name" value="HIT/MYND zinc finger-like"/>
    <property type="match status" value="1"/>
</dbReference>
<proteinExistence type="predicted"/>
<name>A0AAW0BHY5_9AGAR</name>
<evidence type="ECO:0000259" key="6">
    <source>
        <dbReference type="PROSITE" id="PS50865"/>
    </source>
</evidence>
<sequence>MSSADQTNNAPLATILDQLSDTPPRQLDLAHPARNVIQAIEALRSFSIRIDVSGKPFDWHDDIVINEIQTRWNTLWAWCRAIFRESATLLVTNYTIDLSFVDKALDAVFRVVYTLCREDTVRDALMLAPTSFTASMLNSERTFLSSLGDSLLFVGRQYSQTFILGVRTVFEMGRDTDTANASIIFAFVQQDPRIHSEIIIARMRDVLTLRPTDADNILLLRSLINIVYITCSVGGTGTAFRDAYLQWGTPRLLMQCMRHLSAHTTIDRVTQIASQQFITRSNLPHSVCRAVAEMAGLLLAFLLHAPNLRFQMIEDDMFAVILESLTIVNNPSTFPPKLRHSLESRLQMLWKTVLKNYVVKCTMQTIIRAVSRIIKRGLEDELQTLCVASGPLWALWQDAKKIRESSTIIRGIWRKKVRETCGNCGSQFHENINQSDEDSGDEHATQPGEDTLPPIVTTGICTRCKEIHYCSKRCQREHWEAEHRTHCKRADSIFNNRLIDLRFCQAALEHDTAVTFESVAATQDANDGTGDSFGSMVIDYRCYPPSVVRSPNGSGVQGVVQHGEDTITFTFTPPPDL</sequence>
<dbReference type="Pfam" id="PF01753">
    <property type="entry name" value="zf-MYND"/>
    <property type="match status" value="1"/>
</dbReference>
<dbReference type="GO" id="GO:0008270">
    <property type="term" value="F:zinc ion binding"/>
    <property type="evidence" value="ECO:0007669"/>
    <property type="project" value="UniProtKB-KW"/>
</dbReference>